<feature type="region of interest" description="Disordered" evidence="1">
    <location>
        <begin position="927"/>
        <end position="973"/>
    </location>
</feature>
<dbReference type="RefSeq" id="XP_026191751.1">
    <property type="nucleotide sequence ID" value="XM_026335966.1"/>
</dbReference>
<feature type="compositionally biased region" description="Polar residues" evidence="1">
    <location>
        <begin position="1251"/>
        <end position="1260"/>
    </location>
</feature>
<protein>
    <submittedName>
        <fullName evidence="3">Uncharacterized protein LOC34623176</fullName>
    </submittedName>
</protein>
<feature type="compositionally biased region" description="Polar residues" evidence="1">
    <location>
        <begin position="1187"/>
        <end position="1202"/>
    </location>
</feature>
<evidence type="ECO:0000313" key="3">
    <source>
        <dbReference type="RefSeq" id="XP_026191751.1"/>
    </source>
</evidence>
<feature type="region of interest" description="Disordered" evidence="1">
    <location>
        <begin position="1146"/>
        <end position="1165"/>
    </location>
</feature>
<gene>
    <name evidence="3" type="primary">LOC34623176</name>
</gene>
<accession>A0A6P6RV72</accession>
<sequence>MPPPPAVKAKAASGPPPVVAKFVGVGEAPVSSPRTEDDEGLQIFESRSRATVASTDGFRGMEKMENGSRKDTQLRMLASQFDVAGSSETKQRLIVASQSVAGSKVSPLHPPLREDASDLSASSMQGFGDTTESSKGAPLKPSAVIERDEALLMDRSAVSFIKAPDASRASYYGSLGFGDEKQVDKRVLLSAGEFGASQQDPAEWFFPQSIVDAELLHLETRDYVSTGNCFYSLGPKAVVESLCDSQTESDIQQTASPNLNANESILIAIDRIKGLYDSPTNLLQWDSSQRTSASISCTQIGKLPSVQYATVLSLWSELLLYQKSQVILVVGEPPQNKDRTVPSLLCGFGLVIGSTVKEQTWFASRIRRIYDAVTMWSTVVSNTYDNASVCRWRWSLGFCSNGKARNISLSGALLSDGPPADEGALSDYATPQILGIPKLPLQVLQSSLLHGDAVHIKTGSHTSKGLSAVSEELQAALGFSTAEAVAAVRICLAYWILSKGISLRPEDADVTEILLGSQAGSVQSLIQQCTGNQEDVLRHLRNALYDDLFEHVVNLTNKSLQSAFQQLVSAIPLAPQGKALQIIIEESPYSKFAKDRLSFRGLACRAFEVLQLAFAFRGLHNLQRIMETDSVKLPPYLESIRRTPQTQLLVQILFSRYGGLIPFLAQEPRKPADVSRWMAWMTEKPYIREVLRVMPNGSLLVDWLGSWASTSLMELTAASWTVDGYTYSKIESLLCSASATRMCKNMIHPGYALRLFHAVKDSLATELVERPVLVVRSSDSRLVNWTHQELRIVEDWQSFGFPVLARLSDLPKYCPHLFEMGMFYGHEESWQVLAEYLNTEDFAVGKALIFARSSAYNALYGFELAAKAIEKDRENRLQTLRAQWDKLQTLKAELYGGAYMEILPEQMLSEPVVNDVIPGILLRPSSVASSASPGKTVYPHKSTESSIASMKVSDSTESDEHNNISLSAREPLQRGESCSNLCQRTHSHSVQTATSSNILPQSSLLFRESLNEPNASDLKPSSSLDSAPASLASALPRFLPSKSNGGQPSPPTAKNSCSRLPPQVMSTSSPETDSTNKNMEAAFAHGDPSKPNMVESYSCQTPLGKTPVSGKTVTQKLPSAIGGGMSTDAEDAKDENAIYTEKMAGEEAQQGLEPTDAAGSGSPVEEKHMLRICTVDAEGEEKACENPVTQNEEVASPNTDDISSCELPCSSTNTEDPARALSRGADGQNGEVQEASAEGLVHEEIERNSDAQHPQSNVASESDDAQEQEQTTAAKTGLRAMWRTTTNDGAWRGLVILPKESTEESAQA</sequence>
<feature type="compositionally biased region" description="Polar residues" evidence="1">
    <location>
        <begin position="119"/>
        <end position="134"/>
    </location>
</feature>
<keyword evidence="2" id="KW-1185">Reference proteome</keyword>
<dbReference type="OrthoDB" id="347643at2759"/>
<dbReference type="GeneID" id="34623176"/>
<feature type="compositionally biased region" description="Polar residues" evidence="1">
    <location>
        <begin position="944"/>
        <end position="955"/>
    </location>
</feature>
<name>A0A6P6RV72_9EIME</name>
<evidence type="ECO:0000313" key="2">
    <source>
        <dbReference type="Proteomes" id="UP000515125"/>
    </source>
</evidence>
<feature type="region of interest" description="Disordered" evidence="1">
    <location>
        <begin position="103"/>
        <end position="138"/>
    </location>
</feature>
<reference evidence="3" key="1">
    <citation type="submission" date="2025-08" db="UniProtKB">
        <authorList>
            <consortium name="RefSeq"/>
        </authorList>
    </citation>
    <scope>IDENTIFICATION</scope>
</reference>
<organism evidence="2 3">
    <name type="scientific">Cyclospora cayetanensis</name>
    <dbReference type="NCBI Taxonomy" id="88456"/>
    <lineage>
        <taxon>Eukaryota</taxon>
        <taxon>Sar</taxon>
        <taxon>Alveolata</taxon>
        <taxon>Apicomplexa</taxon>
        <taxon>Conoidasida</taxon>
        <taxon>Coccidia</taxon>
        <taxon>Eucoccidiorida</taxon>
        <taxon>Eimeriorina</taxon>
        <taxon>Eimeriidae</taxon>
        <taxon>Cyclospora</taxon>
    </lineage>
</organism>
<proteinExistence type="predicted"/>
<dbReference type="Proteomes" id="UP000515125">
    <property type="component" value="Unplaced"/>
</dbReference>
<feature type="compositionally biased region" description="Basic and acidic residues" evidence="1">
    <location>
        <begin position="1240"/>
        <end position="1250"/>
    </location>
</feature>
<feature type="region of interest" description="Disordered" evidence="1">
    <location>
        <begin position="1037"/>
        <end position="1076"/>
    </location>
</feature>
<feature type="compositionally biased region" description="Polar residues" evidence="1">
    <location>
        <begin position="1042"/>
        <end position="1076"/>
    </location>
</feature>
<evidence type="ECO:0000256" key="1">
    <source>
        <dbReference type="SAM" id="MobiDB-lite"/>
    </source>
</evidence>
<feature type="region of interest" description="Disordered" evidence="1">
    <location>
        <begin position="1180"/>
        <end position="1281"/>
    </location>
</feature>